<dbReference type="PROSITE" id="PS50928">
    <property type="entry name" value="ABC_TM1"/>
    <property type="match status" value="1"/>
</dbReference>
<accession>A0A7W9MDZ7</accession>
<feature type="transmembrane region" description="Helical" evidence="7">
    <location>
        <begin position="125"/>
        <end position="146"/>
    </location>
</feature>
<dbReference type="Proteomes" id="UP000540685">
    <property type="component" value="Unassembled WGS sequence"/>
</dbReference>
<keyword evidence="5 7" id="KW-1133">Transmembrane helix</keyword>
<feature type="domain" description="ABC transmembrane type-1" evidence="9">
    <location>
        <begin position="88"/>
        <end position="306"/>
    </location>
</feature>
<organism evidence="10 11">
    <name type="scientific">Streptosporangium becharense</name>
    <dbReference type="NCBI Taxonomy" id="1816182"/>
    <lineage>
        <taxon>Bacteria</taxon>
        <taxon>Bacillati</taxon>
        <taxon>Actinomycetota</taxon>
        <taxon>Actinomycetes</taxon>
        <taxon>Streptosporangiales</taxon>
        <taxon>Streptosporangiaceae</taxon>
        <taxon>Streptosporangium</taxon>
    </lineage>
</organism>
<feature type="transmembrane region" description="Helical" evidence="7">
    <location>
        <begin position="92"/>
        <end position="113"/>
    </location>
</feature>
<dbReference type="EMBL" id="JACHMP010000001">
    <property type="protein sequence ID" value="MBB5817422.1"/>
    <property type="molecule type" value="Genomic_DNA"/>
</dbReference>
<keyword evidence="6 7" id="KW-0472">Membrane</keyword>
<dbReference type="InterPro" id="IPR035906">
    <property type="entry name" value="MetI-like_sf"/>
</dbReference>
<evidence type="ECO:0000256" key="5">
    <source>
        <dbReference type="ARBA" id="ARBA00022989"/>
    </source>
</evidence>
<proteinExistence type="inferred from homology"/>
<evidence type="ECO:0000256" key="1">
    <source>
        <dbReference type="ARBA" id="ARBA00004651"/>
    </source>
</evidence>
<evidence type="ECO:0000256" key="4">
    <source>
        <dbReference type="ARBA" id="ARBA00022692"/>
    </source>
</evidence>
<dbReference type="Gene3D" id="1.10.3720.10">
    <property type="entry name" value="MetI-like"/>
    <property type="match status" value="1"/>
</dbReference>
<protein>
    <submittedName>
        <fullName evidence="10">Multiple sugar transport system permease protein</fullName>
    </submittedName>
</protein>
<reference evidence="10 11" key="1">
    <citation type="submission" date="2020-08" db="EMBL/GenBank/DDBJ databases">
        <title>Sequencing the genomes of 1000 actinobacteria strains.</title>
        <authorList>
            <person name="Klenk H.-P."/>
        </authorList>
    </citation>
    <scope>NUCLEOTIDE SEQUENCE [LARGE SCALE GENOMIC DNA]</scope>
    <source>
        <strain evidence="10 11">DSM 46887</strain>
    </source>
</reference>
<evidence type="ECO:0000256" key="2">
    <source>
        <dbReference type="ARBA" id="ARBA00022448"/>
    </source>
</evidence>
<sequence length="316" mass="35193">MATAAVDRRKGRHTGPGLGSAARRVRRDMTSYLMLLPFLALFTGFLVWPLINSLYLSLTTFNGVKPPRFVGLANFRRLLQDERFLHALSNTLVYVLAAVVLTSGFALALALAFRGQGWGDRVMRTIFFLPSVTSTIALFLMWRWIFAAEDYGLANTVFGWFGGDPVAWLATPSLTVPVMVLMATWSGMGYAMVIFVAGLNTIPEEYYEAARIDGATTWQQFRGITLPLLRPVTTYVVVTTMIAAFQVFEAVYIVFRQVSNVGGVLDSGLMIVPYLYDMGFTKFQLGYASAIAWALFLIIFVISLVQLRIGRAMREL</sequence>
<keyword evidence="10" id="KW-0762">Sugar transport</keyword>
<comment type="subcellular location">
    <subcellularLocation>
        <location evidence="1 7">Cell membrane</location>
        <topology evidence="1 7">Multi-pass membrane protein</topology>
    </subcellularLocation>
</comment>
<evidence type="ECO:0000313" key="11">
    <source>
        <dbReference type="Proteomes" id="UP000540685"/>
    </source>
</evidence>
<comment type="caution">
    <text evidence="10">The sequence shown here is derived from an EMBL/GenBank/DDBJ whole genome shotgun (WGS) entry which is preliminary data.</text>
</comment>
<dbReference type="RefSeq" id="WP_184540577.1">
    <property type="nucleotide sequence ID" value="NZ_JACHMP010000001.1"/>
</dbReference>
<evidence type="ECO:0000256" key="8">
    <source>
        <dbReference type="SAM" id="MobiDB-lite"/>
    </source>
</evidence>
<dbReference type="PANTHER" id="PTHR30193:SF37">
    <property type="entry name" value="INNER MEMBRANE ABC TRANSPORTER PERMEASE PROTEIN YCJO"/>
    <property type="match status" value="1"/>
</dbReference>
<evidence type="ECO:0000256" key="7">
    <source>
        <dbReference type="RuleBase" id="RU363032"/>
    </source>
</evidence>
<keyword evidence="3" id="KW-1003">Cell membrane</keyword>
<dbReference type="SUPFAM" id="SSF161098">
    <property type="entry name" value="MetI-like"/>
    <property type="match status" value="1"/>
</dbReference>
<evidence type="ECO:0000256" key="6">
    <source>
        <dbReference type="ARBA" id="ARBA00023136"/>
    </source>
</evidence>
<dbReference type="InterPro" id="IPR051393">
    <property type="entry name" value="ABC_transporter_permease"/>
</dbReference>
<evidence type="ECO:0000256" key="3">
    <source>
        <dbReference type="ARBA" id="ARBA00022475"/>
    </source>
</evidence>
<name>A0A7W9MDZ7_9ACTN</name>
<comment type="similarity">
    <text evidence="7">Belongs to the binding-protein-dependent transport system permease family.</text>
</comment>
<dbReference type="Pfam" id="PF00528">
    <property type="entry name" value="BPD_transp_1"/>
    <property type="match status" value="1"/>
</dbReference>
<feature type="transmembrane region" description="Helical" evidence="7">
    <location>
        <begin position="232"/>
        <end position="255"/>
    </location>
</feature>
<dbReference type="GO" id="GO:0005886">
    <property type="term" value="C:plasma membrane"/>
    <property type="evidence" value="ECO:0007669"/>
    <property type="project" value="UniProtKB-SubCell"/>
</dbReference>
<dbReference type="CDD" id="cd06261">
    <property type="entry name" value="TM_PBP2"/>
    <property type="match status" value="1"/>
</dbReference>
<keyword evidence="11" id="KW-1185">Reference proteome</keyword>
<feature type="region of interest" description="Disordered" evidence="8">
    <location>
        <begin position="1"/>
        <end position="20"/>
    </location>
</feature>
<feature type="transmembrane region" description="Helical" evidence="7">
    <location>
        <begin position="285"/>
        <end position="307"/>
    </location>
</feature>
<dbReference type="InterPro" id="IPR000515">
    <property type="entry name" value="MetI-like"/>
</dbReference>
<evidence type="ECO:0000313" key="10">
    <source>
        <dbReference type="EMBL" id="MBB5817422.1"/>
    </source>
</evidence>
<feature type="transmembrane region" description="Helical" evidence="7">
    <location>
        <begin position="32"/>
        <end position="51"/>
    </location>
</feature>
<dbReference type="AlphaFoldDB" id="A0A7W9MDZ7"/>
<dbReference type="GO" id="GO:0055085">
    <property type="term" value="P:transmembrane transport"/>
    <property type="evidence" value="ECO:0007669"/>
    <property type="project" value="InterPro"/>
</dbReference>
<dbReference type="PANTHER" id="PTHR30193">
    <property type="entry name" value="ABC TRANSPORTER PERMEASE PROTEIN"/>
    <property type="match status" value="1"/>
</dbReference>
<keyword evidence="4 7" id="KW-0812">Transmembrane</keyword>
<keyword evidence="2 7" id="KW-0813">Transport</keyword>
<gene>
    <name evidence="10" type="ORF">F4562_000484</name>
</gene>
<evidence type="ECO:0000259" key="9">
    <source>
        <dbReference type="PROSITE" id="PS50928"/>
    </source>
</evidence>
<feature type="transmembrane region" description="Helical" evidence="7">
    <location>
        <begin position="166"/>
        <end position="185"/>
    </location>
</feature>